<name>A0AAD2CP76_9STRA</name>
<gene>
    <name evidence="1" type="ORF">CYCCA115_LOCUS2593</name>
</gene>
<accession>A0AAD2CP76</accession>
<protein>
    <submittedName>
        <fullName evidence="1">Uncharacterized protein</fullName>
    </submittedName>
</protein>
<dbReference type="Proteomes" id="UP001295423">
    <property type="component" value="Unassembled WGS sequence"/>
</dbReference>
<sequence>MPSNELLLQERDILDKLYDAESMMEIEKSVAQGYITLLGGNQDADADPALSFMALTQGNVIDACFGVSSASMSRGEVTPNMQAARAAKALLDESALERPGTVVKRVKSKL</sequence>
<keyword evidence="2" id="KW-1185">Reference proteome</keyword>
<evidence type="ECO:0000313" key="1">
    <source>
        <dbReference type="EMBL" id="CAJ1931892.1"/>
    </source>
</evidence>
<reference evidence="1" key="1">
    <citation type="submission" date="2023-08" db="EMBL/GenBank/DDBJ databases">
        <authorList>
            <person name="Audoor S."/>
            <person name="Bilcke G."/>
        </authorList>
    </citation>
    <scope>NUCLEOTIDE SEQUENCE</scope>
</reference>
<organism evidence="1 2">
    <name type="scientific">Cylindrotheca closterium</name>
    <dbReference type="NCBI Taxonomy" id="2856"/>
    <lineage>
        <taxon>Eukaryota</taxon>
        <taxon>Sar</taxon>
        <taxon>Stramenopiles</taxon>
        <taxon>Ochrophyta</taxon>
        <taxon>Bacillariophyta</taxon>
        <taxon>Bacillariophyceae</taxon>
        <taxon>Bacillariophycidae</taxon>
        <taxon>Bacillariales</taxon>
        <taxon>Bacillariaceae</taxon>
        <taxon>Cylindrotheca</taxon>
    </lineage>
</organism>
<dbReference type="EMBL" id="CAKOGP040000191">
    <property type="protein sequence ID" value="CAJ1931892.1"/>
    <property type="molecule type" value="Genomic_DNA"/>
</dbReference>
<evidence type="ECO:0000313" key="2">
    <source>
        <dbReference type="Proteomes" id="UP001295423"/>
    </source>
</evidence>
<dbReference type="AlphaFoldDB" id="A0AAD2CP76"/>
<proteinExistence type="predicted"/>
<comment type="caution">
    <text evidence="1">The sequence shown here is derived from an EMBL/GenBank/DDBJ whole genome shotgun (WGS) entry which is preliminary data.</text>
</comment>